<dbReference type="InterPro" id="IPR032466">
    <property type="entry name" value="Metal_Hydrolase"/>
</dbReference>
<dbReference type="InterPro" id="IPR018228">
    <property type="entry name" value="DNase_TatD-rel_CS"/>
</dbReference>
<dbReference type="SUPFAM" id="SSF51556">
    <property type="entry name" value="Metallo-dependent hydrolases"/>
    <property type="match status" value="1"/>
</dbReference>
<comment type="similarity">
    <text evidence="1">Belongs to the metallo-dependent hydrolases superfamily. TatD-type hydrolase family.</text>
</comment>
<keyword evidence="7" id="KW-1185">Reference proteome</keyword>
<comment type="caution">
    <text evidence="6">The sequence shown here is derived from an EMBL/GenBank/DDBJ whole genome shotgun (WGS) entry which is preliminary data.</text>
</comment>
<dbReference type="Proteomes" id="UP000803884">
    <property type="component" value="Unassembled WGS sequence"/>
</dbReference>
<evidence type="ECO:0000313" key="6">
    <source>
        <dbReference type="EMBL" id="KAL1590467.1"/>
    </source>
</evidence>
<keyword evidence="3 5" id="KW-0479">Metal-binding</keyword>
<name>A0AB34L2X6_9PEZI</name>
<keyword evidence="4" id="KW-0378">Hydrolase</keyword>
<evidence type="ECO:0000256" key="5">
    <source>
        <dbReference type="PIRSR" id="PIRSR005902-1"/>
    </source>
</evidence>
<dbReference type="InterPro" id="IPR001130">
    <property type="entry name" value="TatD-like"/>
</dbReference>
<dbReference type="PANTHER" id="PTHR10060">
    <property type="entry name" value="TATD FAMILY DEOXYRIBONUCLEASE"/>
    <property type="match status" value="1"/>
</dbReference>
<reference evidence="6 7" key="1">
    <citation type="journal article" date="2020" name="Microbiol. Resour. Announc.">
        <title>Draft Genome Sequence of a Cladosporium Species Isolated from the Mesophotic Ascidian Didemnum maculosum.</title>
        <authorList>
            <person name="Gioti A."/>
            <person name="Siaperas R."/>
            <person name="Nikolaivits E."/>
            <person name="Le Goff G."/>
            <person name="Ouazzani J."/>
            <person name="Kotoulas G."/>
            <person name="Topakas E."/>
        </authorList>
    </citation>
    <scope>NUCLEOTIDE SEQUENCE [LARGE SCALE GENOMIC DNA]</scope>
    <source>
        <strain evidence="6 7">TM138-S3</strain>
    </source>
</reference>
<feature type="binding site" evidence="5">
    <location>
        <position position="201"/>
    </location>
    <ligand>
        <name>a divalent metal cation</name>
        <dbReference type="ChEBI" id="CHEBI:60240"/>
        <label>2</label>
    </ligand>
</feature>
<gene>
    <name evidence="6" type="ORF">WHR41_00742</name>
</gene>
<dbReference type="EMBL" id="JAAQHG020000002">
    <property type="protein sequence ID" value="KAL1590467.1"/>
    <property type="molecule type" value="Genomic_DNA"/>
</dbReference>
<protein>
    <submittedName>
        <fullName evidence="6">Uncharacterized protein</fullName>
    </submittedName>
</protein>
<dbReference type="InterPro" id="IPR050891">
    <property type="entry name" value="TatD-type_Hydrolase"/>
</dbReference>
<evidence type="ECO:0000256" key="1">
    <source>
        <dbReference type="ARBA" id="ARBA00009275"/>
    </source>
</evidence>
<dbReference type="Gene3D" id="3.20.20.140">
    <property type="entry name" value="Metal-dependent hydrolases"/>
    <property type="match status" value="1"/>
</dbReference>
<dbReference type="RefSeq" id="XP_069233572.1">
    <property type="nucleotide sequence ID" value="XM_069369348.1"/>
</dbReference>
<dbReference type="GO" id="GO:0046872">
    <property type="term" value="F:metal ion binding"/>
    <property type="evidence" value="ECO:0007669"/>
    <property type="project" value="UniProtKB-KW"/>
</dbReference>
<dbReference type="PROSITE" id="PS01090">
    <property type="entry name" value="TATD_2"/>
    <property type="match status" value="1"/>
</dbReference>
<sequence>MSAKDVDLTGLPTAAPSAPSNGPLRFADVAVTATTREFQGIYRGKQYHPPDFHSTLERAAKAGVKKVMLTGMSLQDVEVNQSLVASNPGQCTLTIGIHPYHAAIPEHEIDDTMQELAKRVAEALAQVPSPISAFGELGLDYDRVNHASKEYQIRVFKAQLELFAKHDWQLPLFLHCRAAFEDFVDIIKPYLPNLPKGGLVHSFVGSVAEMQTLVDLGLDVSVNGFSFQDRDSLDMVAAIPLERLQLETDAPWGEIKATSNLAKRYCINAPPLPASKKRDKWDAGSMVKERNESCSMHTVAFVVAGLKGCSVQEVGEAAWRNSAGMFGLADVTLGRD</sequence>
<evidence type="ECO:0000256" key="4">
    <source>
        <dbReference type="ARBA" id="ARBA00022801"/>
    </source>
</evidence>
<dbReference type="GeneID" id="96002186"/>
<dbReference type="AlphaFoldDB" id="A0AB34L2X6"/>
<dbReference type="GO" id="GO:0005829">
    <property type="term" value="C:cytosol"/>
    <property type="evidence" value="ECO:0007669"/>
    <property type="project" value="TreeGrafter"/>
</dbReference>
<dbReference type="Pfam" id="PF01026">
    <property type="entry name" value="TatD_DNase"/>
    <property type="match status" value="1"/>
</dbReference>
<proteinExistence type="inferred from homology"/>
<dbReference type="CDD" id="cd01310">
    <property type="entry name" value="TatD_DNAse"/>
    <property type="match status" value="1"/>
</dbReference>
<evidence type="ECO:0000256" key="2">
    <source>
        <dbReference type="ARBA" id="ARBA00022722"/>
    </source>
</evidence>
<feature type="binding site" evidence="5">
    <location>
        <position position="249"/>
    </location>
    <ligand>
        <name>a divalent metal cation</name>
        <dbReference type="ChEBI" id="CHEBI:60240"/>
        <label>1</label>
    </ligand>
</feature>
<accession>A0AB34L2X6</accession>
<dbReference type="PIRSF" id="PIRSF005902">
    <property type="entry name" value="DNase_TatD"/>
    <property type="match status" value="1"/>
</dbReference>
<evidence type="ECO:0000313" key="7">
    <source>
        <dbReference type="Proteomes" id="UP000803884"/>
    </source>
</evidence>
<evidence type="ECO:0000256" key="3">
    <source>
        <dbReference type="ARBA" id="ARBA00022723"/>
    </source>
</evidence>
<organism evidence="6 7">
    <name type="scientific">Cladosporium halotolerans</name>
    <dbReference type="NCBI Taxonomy" id="1052096"/>
    <lineage>
        <taxon>Eukaryota</taxon>
        <taxon>Fungi</taxon>
        <taxon>Dikarya</taxon>
        <taxon>Ascomycota</taxon>
        <taxon>Pezizomycotina</taxon>
        <taxon>Dothideomycetes</taxon>
        <taxon>Dothideomycetidae</taxon>
        <taxon>Cladosporiales</taxon>
        <taxon>Cladosporiaceae</taxon>
        <taxon>Cladosporium</taxon>
    </lineage>
</organism>
<dbReference type="GO" id="GO:0008296">
    <property type="term" value="F:3'-5'-DNA exonuclease activity"/>
    <property type="evidence" value="ECO:0007669"/>
    <property type="project" value="TreeGrafter"/>
</dbReference>
<dbReference type="PANTHER" id="PTHR10060:SF15">
    <property type="entry name" value="DEOXYRIBONUCLEASE TATDN1"/>
    <property type="match status" value="1"/>
</dbReference>
<keyword evidence="2" id="KW-0540">Nuclease</keyword>
<feature type="binding site" evidence="5">
    <location>
        <position position="136"/>
    </location>
    <ligand>
        <name>a divalent metal cation</name>
        <dbReference type="ChEBI" id="CHEBI:60240"/>
        <label>1</label>
    </ligand>
</feature>
<feature type="binding site" evidence="5">
    <location>
        <position position="175"/>
    </location>
    <ligand>
        <name>a divalent metal cation</name>
        <dbReference type="ChEBI" id="CHEBI:60240"/>
        <label>2</label>
    </ligand>
</feature>